<keyword evidence="1" id="KW-0812">Transmembrane</keyword>
<feature type="transmembrane region" description="Helical" evidence="1">
    <location>
        <begin position="290"/>
        <end position="313"/>
    </location>
</feature>
<feature type="transmembrane region" description="Helical" evidence="1">
    <location>
        <begin position="150"/>
        <end position="175"/>
    </location>
</feature>
<feature type="transmembrane region" description="Helical" evidence="1">
    <location>
        <begin position="260"/>
        <end position="278"/>
    </location>
</feature>
<keyword evidence="1" id="KW-1133">Transmembrane helix</keyword>
<dbReference type="AlphaFoldDB" id="A0A9W6QYD5"/>
<sequence length="379" mass="39787">MLAANIYDVVDENGNPTLAGMTVTGRSATMFVMVAGISLAFITGGRHPVRGHLRRATSVGVAVRAVLIAVIGLSIAYASPDLEVILPNYGLYFLLAIPLIGLRPRTLAAVAGGLVVVGPLIILGATALGLQPVNEDGPTFTDLVTHPLGFLLQLLVTGGFPAVVYLAYLIAGLAIGRLDLSSTRVATWLFGGGLALAVAAWFASSLLLFNLGGLQHLMALAGPGADPAAVRNDILWNADRVPSWWWLAVRSHHSCTPFDALHSLGVAMAILGGVLLITKLRPARRLLWPVGVAGAMTLTIYSAHALVLGSGLFGNRPNALYAVTVAGALIFAVVWRRLFGQGPLERIVSAVSARARRAAMSWQWLTPRGRGQRVGSPAA</sequence>
<dbReference type="Pfam" id="PF04235">
    <property type="entry name" value="DUF418"/>
    <property type="match status" value="1"/>
</dbReference>
<reference evidence="3" key="1">
    <citation type="submission" date="2023-03" db="EMBL/GenBank/DDBJ databases">
        <title>Amycolatopsis taiwanensis NBRC 103393.</title>
        <authorList>
            <person name="Ichikawa N."/>
            <person name="Sato H."/>
            <person name="Tonouchi N."/>
        </authorList>
    </citation>
    <scope>NUCLEOTIDE SEQUENCE</scope>
    <source>
        <strain evidence="3">NBRC 103393</strain>
    </source>
</reference>
<proteinExistence type="predicted"/>
<accession>A0A9W6QYD5</accession>
<name>A0A9W6QYD5_9PSEU</name>
<dbReference type="EMBL" id="BSTI01000003">
    <property type="protein sequence ID" value="GLY65071.1"/>
    <property type="molecule type" value="Genomic_DNA"/>
</dbReference>
<feature type="transmembrane region" description="Helical" evidence="1">
    <location>
        <begin position="56"/>
        <end position="78"/>
    </location>
</feature>
<protein>
    <recommendedName>
        <fullName evidence="2">DUF418 domain-containing protein</fullName>
    </recommendedName>
</protein>
<keyword evidence="1" id="KW-0472">Membrane</keyword>
<keyword evidence="4" id="KW-1185">Reference proteome</keyword>
<feature type="transmembrane region" description="Helical" evidence="1">
    <location>
        <begin position="84"/>
        <end position="102"/>
    </location>
</feature>
<gene>
    <name evidence="3" type="ORF">Atai01_16900</name>
</gene>
<evidence type="ECO:0000256" key="1">
    <source>
        <dbReference type="SAM" id="Phobius"/>
    </source>
</evidence>
<dbReference type="Proteomes" id="UP001165136">
    <property type="component" value="Unassembled WGS sequence"/>
</dbReference>
<evidence type="ECO:0000313" key="4">
    <source>
        <dbReference type="Proteomes" id="UP001165136"/>
    </source>
</evidence>
<feature type="transmembrane region" description="Helical" evidence="1">
    <location>
        <begin position="187"/>
        <end position="209"/>
    </location>
</feature>
<organism evidence="3 4">
    <name type="scientific">Amycolatopsis taiwanensis</name>
    <dbReference type="NCBI Taxonomy" id="342230"/>
    <lineage>
        <taxon>Bacteria</taxon>
        <taxon>Bacillati</taxon>
        <taxon>Actinomycetota</taxon>
        <taxon>Actinomycetes</taxon>
        <taxon>Pseudonocardiales</taxon>
        <taxon>Pseudonocardiaceae</taxon>
        <taxon>Amycolatopsis</taxon>
    </lineage>
</organism>
<dbReference type="InterPro" id="IPR007349">
    <property type="entry name" value="DUF418"/>
</dbReference>
<feature type="domain" description="DUF418" evidence="2">
    <location>
        <begin position="245"/>
        <end position="348"/>
    </location>
</feature>
<comment type="caution">
    <text evidence="3">The sequence shown here is derived from an EMBL/GenBank/DDBJ whole genome shotgun (WGS) entry which is preliminary data.</text>
</comment>
<feature type="transmembrane region" description="Helical" evidence="1">
    <location>
        <begin position="319"/>
        <end position="339"/>
    </location>
</feature>
<feature type="transmembrane region" description="Helical" evidence="1">
    <location>
        <begin position="109"/>
        <end position="130"/>
    </location>
</feature>
<evidence type="ECO:0000259" key="2">
    <source>
        <dbReference type="Pfam" id="PF04235"/>
    </source>
</evidence>
<feature type="transmembrane region" description="Helical" evidence="1">
    <location>
        <begin position="23"/>
        <end position="44"/>
    </location>
</feature>
<evidence type="ECO:0000313" key="3">
    <source>
        <dbReference type="EMBL" id="GLY65071.1"/>
    </source>
</evidence>